<accession>A0A5C2SRV0</accession>
<feature type="region of interest" description="Disordered" evidence="1">
    <location>
        <begin position="553"/>
        <end position="589"/>
    </location>
</feature>
<dbReference type="PANTHER" id="PTHR33129">
    <property type="entry name" value="PROTEIN KINASE DOMAIN-CONTAINING PROTEIN-RELATED"/>
    <property type="match status" value="1"/>
</dbReference>
<dbReference type="AlphaFoldDB" id="A0A5C2SRV0"/>
<feature type="compositionally biased region" description="Basic and acidic residues" evidence="1">
    <location>
        <begin position="567"/>
        <end position="576"/>
    </location>
</feature>
<proteinExistence type="predicted"/>
<dbReference type="OrthoDB" id="2752681at2759"/>
<sequence>MASSSAPTSTFEDFLVAQAEAKRNALREMNADPSNWDWPISDGWTRSHSWDTFIKQCRSFDLEQLTTPGGTITLDVPVEHDTLDPTRGNLYIREVYLEVHEQLWERATTKRLGGMVLTGQPGTGKTMFLWYLLVCMLREKQVVLLYMASCDTVLFYHDQVFVAPASVSNLSLPHYHADKLDFSQVCIWSLFDVPVEDSVPKLVWKGICYPVTAPSPNRDRMKYFIKYRTPYIGGFPLWTLQELRDAFPLHLSYAALIKLLEVYIDHWSDALPKGPWGNIIEALKAEYGNEKPASVEEAWQTLMDIVIFHLGYAPRDVFKGMSELGQLKTVHLAALRVSYAEILDIVQTFEVSSQLPNDNKIVCIIPHRRPTDDVVLWDIDFKSLWVAKEVSRRLMEAQESEARRLIWILRGIPEAGALLGHMFEPFVHRLLTNERTGNPWPLLKMQSNDVKHAPTFAVDPSVAAASGTQGFPGLRRKVVRFDSRIPSSLAHGIYYIPQKKTSPFVDAFTVEIDNTTCSAILWLLQVTNSEHHDGSERGYTWIRELITALQDELESRRREPPKKKHKDSGAVRHKWEQNVNENENENEHKAKNPQVSVRYVLVRPKGEGSASWKMPEGWDVQTPQVDHRGPAYLLQVPMVAHASGSEVMLGSPRGSSTRVCEHCKHRMADFIILRTAMDGCLRATPPCCTASVPGARGHVTANRLSSGETHPVSGHDWTLTCEPAIALTGLWELSLPASSRSGAPVPLGDSDTLHSIHFFSFAGSSPHCPSWEYVVSEQAKSLADIYGSKWPPLPPSSTAFPSISTQLTRSPSSSL</sequence>
<name>A0A5C2SRV0_9APHY</name>
<organism evidence="2 3">
    <name type="scientific">Lentinus tigrinus ALCF2SS1-6</name>
    <dbReference type="NCBI Taxonomy" id="1328759"/>
    <lineage>
        <taxon>Eukaryota</taxon>
        <taxon>Fungi</taxon>
        <taxon>Dikarya</taxon>
        <taxon>Basidiomycota</taxon>
        <taxon>Agaricomycotina</taxon>
        <taxon>Agaricomycetes</taxon>
        <taxon>Polyporales</taxon>
        <taxon>Polyporaceae</taxon>
        <taxon>Lentinus</taxon>
    </lineage>
</organism>
<gene>
    <name evidence="2" type="ORF">L227DRAFT_606674</name>
</gene>
<evidence type="ECO:0000313" key="3">
    <source>
        <dbReference type="Proteomes" id="UP000313359"/>
    </source>
</evidence>
<evidence type="ECO:0000256" key="1">
    <source>
        <dbReference type="SAM" id="MobiDB-lite"/>
    </source>
</evidence>
<dbReference type="EMBL" id="ML122251">
    <property type="protein sequence ID" value="RPD66603.1"/>
    <property type="molecule type" value="Genomic_DNA"/>
</dbReference>
<dbReference type="PANTHER" id="PTHR33129:SF1">
    <property type="entry name" value="ATP-BINDING PROTEIN"/>
    <property type="match status" value="1"/>
</dbReference>
<keyword evidence="3" id="KW-1185">Reference proteome</keyword>
<protein>
    <submittedName>
        <fullName evidence="2">Uncharacterized protein</fullName>
    </submittedName>
</protein>
<dbReference type="STRING" id="1328759.A0A5C2SRV0"/>
<evidence type="ECO:0000313" key="2">
    <source>
        <dbReference type="EMBL" id="RPD66603.1"/>
    </source>
</evidence>
<dbReference type="InterPro" id="IPR052980">
    <property type="entry name" value="Crinkler_effector"/>
</dbReference>
<dbReference type="Proteomes" id="UP000313359">
    <property type="component" value="Unassembled WGS sequence"/>
</dbReference>
<reference evidence="2" key="1">
    <citation type="journal article" date="2018" name="Genome Biol. Evol.">
        <title>Genomics and development of Lentinus tigrinus, a white-rot wood-decaying mushroom with dimorphic fruiting bodies.</title>
        <authorList>
            <person name="Wu B."/>
            <person name="Xu Z."/>
            <person name="Knudson A."/>
            <person name="Carlson A."/>
            <person name="Chen N."/>
            <person name="Kovaka S."/>
            <person name="LaButti K."/>
            <person name="Lipzen A."/>
            <person name="Pennachio C."/>
            <person name="Riley R."/>
            <person name="Schakwitz W."/>
            <person name="Umezawa K."/>
            <person name="Ohm R.A."/>
            <person name="Grigoriev I.V."/>
            <person name="Nagy L.G."/>
            <person name="Gibbons J."/>
            <person name="Hibbett D."/>
        </authorList>
    </citation>
    <scope>NUCLEOTIDE SEQUENCE [LARGE SCALE GENOMIC DNA]</scope>
    <source>
        <strain evidence="2">ALCF2SS1-6</strain>
    </source>
</reference>